<sequence length="341" mass="38876">MEIGCTGNNGQNYATANLQEVWMILSNPDSLTSRVLKGRYFVDSDILHSEVGYNASWAWKSLLAGRELLKSGLRWQVGNGRTIKAFQDPWIPTPISEVINLSSSPNMMEQAIDYFIDSSSKAWKISLLHRHFQARQWDPAIMLGRNIGKARLHNFYHPTLDGSTYRKCIFPTRSRSFCKLLSNAIPVGSLVGLTTSGESLPWALFHQQSNSHLSLRFWDHICAEFNALQLDKECYKILAHTLWQVWKSRNKLVFGNIWQKEIDVVSQVAKDIHEFKQASKDNILPRNLRGHPSLPPVEVESDWIVYLGIADPFILESLALRDSVAWASMKSWRKVMFSDAA</sequence>
<proteinExistence type="predicted"/>
<dbReference type="InParanoid" id="B9RNP0"/>
<dbReference type="eggNOG" id="KOG1075">
    <property type="taxonomic scope" value="Eukaryota"/>
</dbReference>
<protein>
    <recommendedName>
        <fullName evidence="3">Reverse transcriptase zinc-binding domain-containing protein</fullName>
    </recommendedName>
</protein>
<gene>
    <name evidence="1" type="ORF">RCOM_0919430</name>
</gene>
<dbReference type="EMBL" id="EQ973791">
    <property type="protein sequence ID" value="EEF46808.1"/>
    <property type="molecule type" value="Genomic_DNA"/>
</dbReference>
<reference evidence="2" key="1">
    <citation type="journal article" date="2010" name="Nat. Biotechnol.">
        <title>Draft genome sequence of the oilseed species Ricinus communis.</title>
        <authorList>
            <person name="Chan A.P."/>
            <person name="Crabtree J."/>
            <person name="Zhao Q."/>
            <person name="Lorenzi H."/>
            <person name="Orvis J."/>
            <person name="Puiu D."/>
            <person name="Melake-Berhan A."/>
            <person name="Jones K.M."/>
            <person name="Redman J."/>
            <person name="Chen G."/>
            <person name="Cahoon E.B."/>
            <person name="Gedil M."/>
            <person name="Stanke M."/>
            <person name="Haas B.J."/>
            <person name="Wortman J.R."/>
            <person name="Fraser-Liggett C.M."/>
            <person name="Ravel J."/>
            <person name="Rabinowicz P.D."/>
        </authorList>
    </citation>
    <scope>NUCLEOTIDE SEQUENCE [LARGE SCALE GENOMIC DNA]</scope>
    <source>
        <strain evidence="2">cv. Hale</strain>
    </source>
</reference>
<dbReference type="Proteomes" id="UP000008311">
    <property type="component" value="Unassembled WGS sequence"/>
</dbReference>
<evidence type="ECO:0008006" key="3">
    <source>
        <dbReference type="Google" id="ProtNLM"/>
    </source>
</evidence>
<keyword evidence="2" id="KW-1185">Reference proteome</keyword>
<organism evidence="1 2">
    <name type="scientific">Ricinus communis</name>
    <name type="common">Castor bean</name>
    <dbReference type="NCBI Taxonomy" id="3988"/>
    <lineage>
        <taxon>Eukaryota</taxon>
        <taxon>Viridiplantae</taxon>
        <taxon>Streptophyta</taxon>
        <taxon>Embryophyta</taxon>
        <taxon>Tracheophyta</taxon>
        <taxon>Spermatophyta</taxon>
        <taxon>Magnoliopsida</taxon>
        <taxon>eudicotyledons</taxon>
        <taxon>Gunneridae</taxon>
        <taxon>Pentapetalae</taxon>
        <taxon>rosids</taxon>
        <taxon>fabids</taxon>
        <taxon>Malpighiales</taxon>
        <taxon>Euphorbiaceae</taxon>
        <taxon>Acalyphoideae</taxon>
        <taxon>Acalypheae</taxon>
        <taxon>Ricinus</taxon>
    </lineage>
</organism>
<accession>B9RNP0</accession>
<dbReference type="AlphaFoldDB" id="B9RNP0"/>
<evidence type="ECO:0000313" key="1">
    <source>
        <dbReference type="EMBL" id="EEF46808.1"/>
    </source>
</evidence>
<evidence type="ECO:0000313" key="2">
    <source>
        <dbReference type="Proteomes" id="UP000008311"/>
    </source>
</evidence>
<name>B9RNP0_RICCO</name>